<sequence>MPSSRSSRTRSAGGGYVAAAAVVFAVAAVAFYWNANGRTVADSDSSDSTSGQVVANKPAVTSEADGAPVIPATKADAPAETVVDGSVAIQEVAETALTEEVAEHLVAGEYGRAMAIAESADVSEREQLTRQIAQAMLDAGEFQNRRAALRRLIEPQESQDGTLAGGASVANFAELLALIQQNTAGPWMAVDGIGGSIAQYTNGVHVDPMGRLTTLTRQEQTDRLSKLAYEARQADLNDDMAASSPFRIVSLVRLEREVAQRLGEGRPVPQTMQQLAGITSVRYVFVDEARGDVMLGGPAEGWKYDETGRAIGLESNQPTLKLDDLVVAMRTFAPTGLGAFQCLIVPRQDNLAAVRDFVAESQSRGSLSSGAGTRNFVDRIEELLGEQDVVVNGVPLDSRIAQVIVEADYRMKLIGIDDLEAGGIPSYFDLLTGEDAANEPMKALRWWLTVNYDSVMHDAGRSVFEFVGSAVRCQSEDEFIAEDGSRIHTGQAGEYNRAFAERFTALYDALSAEEPVFADLRNIFDLSIASAVIEREGLADRAAWDRGVFANGGAYEPLTYASPKTVPSAVNHRVYPGGEVVVQAAGGVQGDVTKILADSSIMQESGRLATIPQAAADDAPAERWWWDVK</sequence>
<keyword evidence="2" id="KW-0812">Transmembrane</keyword>
<name>A0A517QWE3_9PLAN</name>
<dbReference type="OrthoDB" id="233246at2"/>
<dbReference type="InterPro" id="IPR011487">
    <property type="entry name" value="DUF1598"/>
</dbReference>
<keyword evidence="4" id="KW-1185">Reference proteome</keyword>
<dbReference type="AlphaFoldDB" id="A0A517QWE3"/>
<evidence type="ECO:0000256" key="2">
    <source>
        <dbReference type="SAM" id="Phobius"/>
    </source>
</evidence>
<organism evidence="3 4">
    <name type="scientific">Stratiformator vulcanicus</name>
    <dbReference type="NCBI Taxonomy" id="2527980"/>
    <lineage>
        <taxon>Bacteria</taxon>
        <taxon>Pseudomonadati</taxon>
        <taxon>Planctomycetota</taxon>
        <taxon>Planctomycetia</taxon>
        <taxon>Planctomycetales</taxon>
        <taxon>Planctomycetaceae</taxon>
        <taxon>Stratiformator</taxon>
    </lineage>
</organism>
<protein>
    <recommendedName>
        <fullName evidence="5">DUF1598 domain-containing protein</fullName>
    </recommendedName>
</protein>
<evidence type="ECO:0000256" key="1">
    <source>
        <dbReference type="SAM" id="MobiDB-lite"/>
    </source>
</evidence>
<feature type="transmembrane region" description="Helical" evidence="2">
    <location>
        <begin position="12"/>
        <end position="33"/>
    </location>
</feature>
<evidence type="ECO:0000313" key="4">
    <source>
        <dbReference type="Proteomes" id="UP000317318"/>
    </source>
</evidence>
<reference evidence="3 4" key="1">
    <citation type="submission" date="2019-02" db="EMBL/GenBank/DDBJ databases">
        <title>Deep-cultivation of Planctomycetes and their phenomic and genomic characterization uncovers novel biology.</title>
        <authorList>
            <person name="Wiegand S."/>
            <person name="Jogler M."/>
            <person name="Boedeker C."/>
            <person name="Pinto D."/>
            <person name="Vollmers J."/>
            <person name="Rivas-Marin E."/>
            <person name="Kohn T."/>
            <person name="Peeters S.H."/>
            <person name="Heuer A."/>
            <person name="Rast P."/>
            <person name="Oberbeckmann S."/>
            <person name="Bunk B."/>
            <person name="Jeske O."/>
            <person name="Meyerdierks A."/>
            <person name="Storesund J.E."/>
            <person name="Kallscheuer N."/>
            <person name="Luecker S."/>
            <person name="Lage O.M."/>
            <person name="Pohl T."/>
            <person name="Merkel B.J."/>
            <person name="Hornburger P."/>
            <person name="Mueller R.-W."/>
            <person name="Bruemmer F."/>
            <person name="Labrenz M."/>
            <person name="Spormann A.M."/>
            <person name="Op den Camp H."/>
            <person name="Overmann J."/>
            <person name="Amann R."/>
            <person name="Jetten M.S.M."/>
            <person name="Mascher T."/>
            <person name="Medema M.H."/>
            <person name="Devos D.P."/>
            <person name="Kaster A.-K."/>
            <person name="Ovreas L."/>
            <person name="Rohde M."/>
            <person name="Galperin M.Y."/>
            <person name="Jogler C."/>
        </authorList>
    </citation>
    <scope>NUCLEOTIDE SEQUENCE [LARGE SCALE GENOMIC DNA]</scope>
    <source>
        <strain evidence="3 4">Pan189</strain>
    </source>
</reference>
<gene>
    <name evidence="3" type="ORF">Pan189_02430</name>
</gene>
<dbReference type="KEGG" id="svp:Pan189_02430"/>
<evidence type="ECO:0000313" key="3">
    <source>
        <dbReference type="EMBL" id="QDT35890.1"/>
    </source>
</evidence>
<dbReference type="EMBL" id="CP036268">
    <property type="protein sequence ID" value="QDT35890.1"/>
    <property type="molecule type" value="Genomic_DNA"/>
</dbReference>
<dbReference type="Proteomes" id="UP000317318">
    <property type="component" value="Chromosome"/>
</dbReference>
<evidence type="ECO:0008006" key="5">
    <source>
        <dbReference type="Google" id="ProtNLM"/>
    </source>
</evidence>
<dbReference type="RefSeq" id="WP_145362150.1">
    <property type="nucleotide sequence ID" value="NZ_CP036268.1"/>
</dbReference>
<accession>A0A517QWE3</accession>
<feature type="region of interest" description="Disordered" evidence="1">
    <location>
        <begin position="40"/>
        <end position="66"/>
    </location>
</feature>
<dbReference type="Pfam" id="PF07643">
    <property type="entry name" value="DUF1598"/>
    <property type="match status" value="1"/>
</dbReference>
<keyword evidence="2" id="KW-0472">Membrane</keyword>
<proteinExistence type="predicted"/>
<keyword evidence="2" id="KW-1133">Transmembrane helix</keyword>